<sequence>MRVRSTQLGLSKQLFSNTGTRTPRQGEKKNNLNSCRLSFAVSPAIASLCGSRPHQTTTHLPSRSHSVVALPHHNTAESSCAIPLMRHPGELPIVYVKLRQGKDAIYQRRQRLAARLLLFCLGRLDVSYLADHAESSGSEAEMLMLPNALPMTRGLGDSAWVDSSGASLKVFRGYLDLISMAPEFEVLLMYLRAKKKKKIPSVWFDKIDRNVE</sequence>
<keyword evidence="3" id="KW-1185">Reference proteome</keyword>
<reference evidence="2 3" key="1">
    <citation type="submission" date="2019-05" db="EMBL/GenBank/DDBJ databases">
        <title>Another draft genome of Portunus trituberculatus and its Hox gene families provides insights of decapod evolution.</title>
        <authorList>
            <person name="Jeong J.-H."/>
            <person name="Song I."/>
            <person name="Kim S."/>
            <person name="Choi T."/>
            <person name="Kim D."/>
            <person name="Ryu S."/>
            <person name="Kim W."/>
        </authorList>
    </citation>
    <scope>NUCLEOTIDE SEQUENCE [LARGE SCALE GENOMIC DNA]</scope>
    <source>
        <tissue evidence="2">Muscle</tissue>
    </source>
</reference>
<dbReference type="Proteomes" id="UP000324222">
    <property type="component" value="Unassembled WGS sequence"/>
</dbReference>
<dbReference type="EMBL" id="VSRR010000640">
    <property type="protein sequence ID" value="MPC18021.1"/>
    <property type="molecule type" value="Genomic_DNA"/>
</dbReference>
<evidence type="ECO:0000256" key="1">
    <source>
        <dbReference type="SAM" id="MobiDB-lite"/>
    </source>
</evidence>
<protein>
    <submittedName>
        <fullName evidence="2">Uncharacterized protein</fullName>
    </submittedName>
</protein>
<gene>
    <name evidence="2" type="ORF">E2C01_010892</name>
</gene>
<evidence type="ECO:0000313" key="3">
    <source>
        <dbReference type="Proteomes" id="UP000324222"/>
    </source>
</evidence>
<proteinExistence type="predicted"/>
<accession>A0A5B7D9P0</accession>
<evidence type="ECO:0000313" key="2">
    <source>
        <dbReference type="EMBL" id="MPC18021.1"/>
    </source>
</evidence>
<organism evidence="2 3">
    <name type="scientific">Portunus trituberculatus</name>
    <name type="common">Swimming crab</name>
    <name type="synonym">Neptunus trituberculatus</name>
    <dbReference type="NCBI Taxonomy" id="210409"/>
    <lineage>
        <taxon>Eukaryota</taxon>
        <taxon>Metazoa</taxon>
        <taxon>Ecdysozoa</taxon>
        <taxon>Arthropoda</taxon>
        <taxon>Crustacea</taxon>
        <taxon>Multicrustacea</taxon>
        <taxon>Malacostraca</taxon>
        <taxon>Eumalacostraca</taxon>
        <taxon>Eucarida</taxon>
        <taxon>Decapoda</taxon>
        <taxon>Pleocyemata</taxon>
        <taxon>Brachyura</taxon>
        <taxon>Eubrachyura</taxon>
        <taxon>Portunoidea</taxon>
        <taxon>Portunidae</taxon>
        <taxon>Portuninae</taxon>
        <taxon>Portunus</taxon>
    </lineage>
</organism>
<name>A0A5B7D9P0_PORTR</name>
<comment type="caution">
    <text evidence="2">The sequence shown here is derived from an EMBL/GenBank/DDBJ whole genome shotgun (WGS) entry which is preliminary data.</text>
</comment>
<feature type="compositionally biased region" description="Polar residues" evidence="1">
    <location>
        <begin position="1"/>
        <end position="23"/>
    </location>
</feature>
<dbReference type="AlphaFoldDB" id="A0A5B7D9P0"/>
<feature type="region of interest" description="Disordered" evidence="1">
    <location>
        <begin position="1"/>
        <end position="29"/>
    </location>
</feature>